<dbReference type="NCBIfam" id="TIGR01439">
    <property type="entry name" value="lp_hng_hel_AbrB"/>
    <property type="match status" value="1"/>
</dbReference>
<gene>
    <name evidence="4" type="ORF">CSW25_13200</name>
    <name evidence="3" type="ORF">CSW33_08510</name>
</gene>
<dbReference type="InterPro" id="IPR007159">
    <property type="entry name" value="SpoVT-AbrB_dom"/>
</dbReference>
<dbReference type="RefSeq" id="WP_039457477.1">
    <property type="nucleotide sequence ID" value="NZ_PELO01000326.1"/>
</dbReference>
<dbReference type="AlphaFoldDB" id="A0A430S759"/>
<dbReference type="Proteomes" id="UP000287962">
    <property type="component" value="Unassembled WGS sequence"/>
</dbReference>
<accession>A0A430S759</accession>
<dbReference type="GO" id="GO:0003677">
    <property type="term" value="F:DNA binding"/>
    <property type="evidence" value="ECO:0007669"/>
    <property type="project" value="UniProtKB-UniRule"/>
</dbReference>
<name>A0A430S759_THESC</name>
<keyword evidence="6" id="KW-1185">Reference proteome</keyword>
<evidence type="ECO:0000259" key="2">
    <source>
        <dbReference type="PROSITE" id="PS51740"/>
    </source>
</evidence>
<dbReference type="Proteomes" id="UP000286928">
    <property type="component" value="Unassembled WGS sequence"/>
</dbReference>
<evidence type="ECO:0000256" key="1">
    <source>
        <dbReference type="PROSITE-ProRule" id="PRU01076"/>
    </source>
</evidence>
<evidence type="ECO:0000313" key="3">
    <source>
        <dbReference type="EMBL" id="RTH31220.1"/>
    </source>
</evidence>
<dbReference type="SUPFAM" id="SSF89447">
    <property type="entry name" value="AbrB/MazE/MraZ-like"/>
    <property type="match status" value="1"/>
</dbReference>
<comment type="caution">
    <text evidence="3">The sequence shown here is derived from an EMBL/GenBank/DDBJ whole genome shotgun (WGS) entry which is preliminary data.</text>
</comment>
<dbReference type="EMBL" id="PEMD01000276">
    <property type="protein sequence ID" value="RTH31220.1"/>
    <property type="molecule type" value="Genomic_DNA"/>
</dbReference>
<feature type="domain" description="SpoVT-AbrB" evidence="2">
    <location>
        <begin position="1"/>
        <end position="45"/>
    </location>
</feature>
<dbReference type="Gene3D" id="2.10.260.10">
    <property type="match status" value="1"/>
</dbReference>
<evidence type="ECO:0000313" key="6">
    <source>
        <dbReference type="Proteomes" id="UP000287962"/>
    </source>
</evidence>
<evidence type="ECO:0000313" key="4">
    <source>
        <dbReference type="EMBL" id="RTI04226.1"/>
    </source>
</evidence>
<keyword evidence="1" id="KW-0238">DNA-binding</keyword>
<reference evidence="5 6" key="2">
    <citation type="journal article" date="2019" name="Extremophiles">
        <title>Biogeography of thermophiles and predominance of Thermus scotoductus in domestic water heaters.</title>
        <authorList>
            <person name="Wilpiszeski R.L."/>
            <person name="Zhang Z."/>
            <person name="House C.H."/>
        </authorList>
    </citation>
    <scope>NUCLEOTIDE SEQUENCE [LARGE SCALE GENOMIC DNA]</scope>
    <source>
        <strain evidence="4 6">12_S12</strain>
        <strain evidence="3 5">20_S20</strain>
    </source>
</reference>
<protein>
    <submittedName>
        <fullName evidence="3">AbrB family transcriptional regulator</fullName>
    </submittedName>
</protein>
<reference evidence="4" key="1">
    <citation type="submission" date="2017-10" db="EMBL/GenBank/DDBJ databases">
        <authorList>
            <person name="Wilpiszeski R.L."/>
            <person name="Zhidan Z."/>
            <person name="House C.H."/>
        </authorList>
    </citation>
    <scope>NUCLEOTIDE SEQUENCE</scope>
    <source>
        <strain evidence="4">12_S12</strain>
    </source>
</reference>
<sequence length="84" mass="9634">MTYLVGPKGQVVIAKEIRERLGIGPGWRVVQRLAGDHVELYFLPPPHQDSLKGLLRESIRRTLPEEAWSKARETAWKASWQEEA</sequence>
<proteinExistence type="predicted"/>
<dbReference type="InterPro" id="IPR037914">
    <property type="entry name" value="SpoVT-AbrB_sf"/>
</dbReference>
<organism evidence="3 5">
    <name type="scientific">Thermus scotoductus</name>
    <dbReference type="NCBI Taxonomy" id="37636"/>
    <lineage>
        <taxon>Bacteria</taxon>
        <taxon>Thermotogati</taxon>
        <taxon>Deinococcota</taxon>
        <taxon>Deinococci</taxon>
        <taxon>Thermales</taxon>
        <taxon>Thermaceae</taxon>
        <taxon>Thermus</taxon>
    </lineage>
</organism>
<dbReference type="PROSITE" id="PS51740">
    <property type="entry name" value="SPOVT_ABRB"/>
    <property type="match status" value="1"/>
</dbReference>
<dbReference type="EMBL" id="PEML01000330">
    <property type="protein sequence ID" value="RTI04226.1"/>
    <property type="molecule type" value="Genomic_DNA"/>
</dbReference>
<evidence type="ECO:0000313" key="5">
    <source>
        <dbReference type="Proteomes" id="UP000286928"/>
    </source>
</evidence>